<dbReference type="CDD" id="cd01991">
    <property type="entry name" value="Asn_synthase_B_C"/>
    <property type="match status" value="1"/>
</dbReference>
<dbReference type="SUPFAM" id="SSF52402">
    <property type="entry name" value="Adenine nucleotide alpha hydrolases-like"/>
    <property type="match status" value="1"/>
</dbReference>
<evidence type="ECO:0000313" key="12">
    <source>
        <dbReference type="Proteomes" id="UP000292884"/>
    </source>
</evidence>
<dbReference type="EMBL" id="SJSK01000002">
    <property type="protein sequence ID" value="TCC92248.1"/>
    <property type="molecule type" value="Genomic_DNA"/>
</dbReference>
<dbReference type="InterPro" id="IPR033738">
    <property type="entry name" value="AsnB_N"/>
</dbReference>
<feature type="active site" description="For GATase activity" evidence="8">
    <location>
        <position position="2"/>
    </location>
</feature>
<evidence type="ECO:0000256" key="9">
    <source>
        <dbReference type="PIRSR" id="PIRSR001589-2"/>
    </source>
</evidence>
<evidence type="ECO:0000256" key="8">
    <source>
        <dbReference type="PIRSR" id="PIRSR001589-1"/>
    </source>
</evidence>
<keyword evidence="11" id="KW-0436">Ligase</keyword>
<dbReference type="CDD" id="cd00712">
    <property type="entry name" value="AsnB"/>
    <property type="match status" value="1"/>
</dbReference>
<evidence type="ECO:0000256" key="1">
    <source>
        <dbReference type="ARBA" id="ARBA00005187"/>
    </source>
</evidence>
<keyword evidence="8" id="KW-0028">Amino-acid biosynthesis</keyword>
<keyword evidence="4 9" id="KW-0547">Nucleotide-binding</keyword>
<evidence type="ECO:0000259" key="10">
    <source>
        <dbReference type="PROSITE" id="PS51278"/>
    </source>
</evidence>
<evidence type="ECO:0000256" key="3">
    <source>
        <dbReference type="ARBA" id="ARBA00012737"/>
    </source>
</evidence>
<dbReference type="InterPro" id="IPR006426">
    <property type="entry name" value="Asn_synth_AEB"/>
</dbReference>
<keyword evidence="12" id="KW-1185">Reference proteome</keyword>
<gene>
    <name evidence="11" type="primary">asnB</name>
    <name evidence="11" type="ORF">EZ428_11010</name>
</gene>
<accession>A0A4R0MY62</accession>
<name>A0A4R0MY62_9SPHI</name>
<keyword evidence="8" id="KW-0061">Asparagine biosynthesis</keyword>
<dbReference type="Proteomes" id="UP000292884">
    <property type="component" value="Unassembled WGS sequence"/>
</dbReference>
<dbReference type="InterPro" id="IPR051786">
    <property type="entry name" value="ASN_synthetase/amidase"/>
</dbReference>
<dbReference type="OrthoDB" id="9763290at2"/>
<dbReference type="GO" id="GO:0004066">
    <property type="term" value="F:asparagine synthase (glutamine-hydrolyzing) activity"/>
    <property type="evidence" value="ECO:0007669"/>
    <property type="project" value="UniProtKB-EC"/>
</dbReference>
<dbReference type="InterPro" id="IPR014729">
    <property type="entry name" value="Rossmann-like_a/b/a_fold"/>
</dbReference>
<dbReference type="Pfam" id="PF00733">
    <property type="entry name" value="Asn_synthase"/>
    <property type="match status" value="1"/>
</dbReference>
<evidence type="ECO:0000256" key="5">
    <source>
        <dbReference type="ARBA" id="ARBA00022840"/>
    </source>
</evidence>
<reference evidence="11 12" key="1">
    <citation type="submission" date="2019-02" db="EMBL/GenBank/DDBJ databases">
        <title>Pedobacter sp. RP-1-13 sp. nov., isolated from Arctic soil.</title>
        <authorList>
            <person name="Dahal R.H."/>
        </authorList>
    </citation>
    <scope>NUCLEOTIDE SEQUENCE [LARGE SCALE GENOMIC DNA]</scope>
    <source>
        <strain evidence="11 12">RP-1-13</strain>
    </source>
</reference>
<evidence type="ECO:0000256" key="7">
    <source>
        <dbReference type="ARBA" id="ARBA00048741"/>
    </source>
</evidence>
<dbReference type="Gene3D" id="3.60.20.10">
    <property type="entry name" value="Glutamine Phosphoribosylpyrophosphate, subunit 1, domain 1"/>
    <property type="match status" value="1"/>
</dbReference>
<proteinExistence type="inferred from homology"/>
<dbReference type="GO" id="GO:0005829">
    <property type="term" value="C:cytosol"/>
    <property type="evidence" value="ECO:0007669"/>
    <property type="project" value="TreeGrafter"/>
</dbReference>
<feature type="binding site" evidence="9">
    <location>
        <position position="291"/>
    </location>
    <ligand>
        <name>ATP</name>
        <dbReference type="ChEBI" id="CHEBI:30616"/>
    </ligand>
</feature>
<dbReference type="GO" id="GO:0006529">
    <property type="term" value="P:asparagine biosynthetic process"/>
    <property type="evidence" value="ECO:0007669"/>
    <property type="project" value="UniProtKB-KW"/>
</dbReference>
<comment type="catalytic activity">
    <reaction evidence="7">
        <text>L-aspartate + L-glutamine + ATP + H2O = L-asparagine + L-glutamate + AMP + diphosphate + H(+)</text>
        <dbReference type="Rhea" id="RHEA:12228"/>
        <dbReference type="ChEBI" id="CHEBI:15377"/>
        <dbReference type="ChEBI" id="CHEBI:15378"/>
        <dbReference type="ChEBI" id="CHEBI:29985"/>
        <dbReference type="ChEBI" id="CHEBI:29991"/>
        <dbReference type="ChEBI" id="CHEBI:30616"/>
        <dbReference type="ChEBI" id="CHEBI:33019"/>
        <dbReference type="ChEBI" id="CHEBI:58048"/>
        <dbReference type="ChEBI" id="CHEBI:58359"/>
        <dbReference type="ChEBI" id="CHEBI:456215"/>
        <dbReference type="EC" id="6.3.5.4"/>
    </reaction>
</comment>
<dbReference type="GO" id="GO:0005524">
    <property type="term" value="F:ATP binding"/>
    <property type="evidence" value="ECO:0007669"/>
    <property type="project" value="UniProtKB-KW"/>
</dbReference>
<evidence type="ECO:0000256" key="6">
    <source>
        <dbReference type="ARBA" id="ARBA00022962"/>
    </source>
</evidence>
<dbReference type="InterPro" id="IPR001962">
    <property type="entry name" value="Asn_synthase"/>
</dbReference>
<evidence type="ECO:0000256" key="2">
    <source>
        <dbReference type="ARBA" id="ARBA00005752"/>
    </source>
</evidence>
<protein>
    <recommendedName>
        <fullName evidence="3">asparagine synthase (glutamine-hydrolyzing)</fullName>
        <ecNumber evidence="3">6.3.5.4</ecNumber>
    </recommendedName>
</protein>
<dbReference type="InterPro" id="IPR017932">
    <property type="entry name" value="GATase_2_dom"/>
</dbReference>
<dbReference type="AlphaFoldDB" id="A0A4R0MY62"/>
<comment type="similarity">
    <text evidence="2">Belongs to the asparagine synthetase family.</text>
</comment>
<dbReference type="EC" id="6.3.5.4" evidence="3"/>
<comment type="pathway">
    <text evidence="1">Amino-acid biosynthesis; L-asparagine biosynthesis; L-asparagine from L-aspartate (L-Gln route): step 1/1.</text>
</comment>
<dbReference type="PANTHER" id="PTHR43284:SF1">
    <property type="entry name" value="ASPARAGINE SYNTHETASE"/>
    <property type="match status" value="1"/>
</dbReference>
<dbReference type="SUPFAM" id="SSF56235">
    <property type="entry name" value="N-terminal nucleophile aminohydrolases (Ntn hydrolases)"/>
    <property type="match status" value="1"/>
</dbReference>
<organism evidence="11 12">
    <name type="scientific">Pedobacter frigiditerrae</name>
    <dbReference type="NCBI Taxonomy" id="2530452"/>
    <lineage>
        <taxon>Bacteria</taxon>
        <taxon>Pseudomonadati</taxon>
        <taxon>Bacteroidota</taxon>
        <taxon>Sphingobacteriia</taxon>
        <taxon>Sphingobacteriales</taxon>
        <taxon>Sphingobacteriaceae</taxon>
        <taxon>Pedobacter</taxon>
    </lineage>
</organism>
<evidence type="ECO:0000256" key="4">
    <source>
        <dbReference type="ARBA" id="ARBA00022741"/>
    </source>
</evidence>
<feature type="domain" description="Glutamine amidotransferase type-2" evidence="10">
    <location>
        <begin position="2"/>
        <end position="212"/>
    </location>
</feature>
<dbReference type="NCBIfam" id="TIGR01536">
    <property type="entry name" value="asn_synth_AEB"/>
    <property type="match status" value="1"/>
</dbReference>
<keyword evidence="5 9" id="KW-0067">ATP-binding</keyword>
<dbReference type="RefSeq" id="WP_131553188.1">
    <property type="nucleotide sequence ID" value="NZ_SJSK01000002.1"/>
</dbReference>
<feature type="binding site" evidence="9">
    <location>
        <position position="102"/>
    </location>
    <ligand>
        <name>L-glutamine</name>
        <dbReference type="ChEBI" id="CHEBI:58359"/>
    </ligand>
</feature>
<dbReference type="Pfam" id="PF13537">
    <property type="entry name" value="GATase_7"/>
    <property type="match status" value="1"/>
</dbReference>
<keyword evidence="6 8" id="KW-0315">Glutamine amidotransferase</keyword>
<dbReference type="InterPro" id="IPR029055">
    <property type="entry name" value="Ntn_hydrolases_N"/>
</dbReference>
<sequence>MCRIAGIIDKHQDLTLSSAKVKEMCAIMAHGGPDGEGFYENANDNVVFGHRRLALIDLSITGHQPMIHDDKYVISFNGEIYNYLILKKKLQDLGFQFRTKSDTEVILIGFAYWGTAVFDKLSGMFAFALYDKTTNSTYLVRDQSGIKPLYYSAIDQRLIFASEVKAFKKLLKEENPNWKIYFLAFGHIPEPYTTLKDVLMLPKAQYLKWDHQTGTHELHCFHKESHDILIHKVEAAQEKVKNTIEDAVARHLIADEPIGVFLSGGIDSGLLTLLADEVQNKNGQQLHTISINFKDEQFSEKAYQDCILKEVNSKHYEYTLDESTFAEHFPSALAAMDQPTADGINSWFINYYAKLNGLKAFLSGIGADELFGGYPSFDRMGIVSFLSSLPHFMLKMALKINSVTLKRTYYLHYKNTIGKYLFLRGFFTPDEISKLLDIPVSKIDGVLKNLSIANMPNALGNGEQASWLETNLYMQNQLLKDTDFMSMQHGIEIRVPFLDKELLGLINSIAEPVKYKNTKKKGLLIDSFINLLPRKIWDRPKMGFTFPFQHWLKDDQYFQQQLAKCNNQRAKELIANFKKGDLHWSKAMAIYQVFNTIDD</sequence>
<feature type="binding site" evidence="9">
    <location>
        <begin position="363"/>
        <end position="364"/>
    </location>
    <ligand>
        <name>ATP</name>
        <dbReference type="ChEBI" id="CHEBI:30616"/>
    </ligand>
</feature>
<comment type="caution">
    <text evidence="11">The sequence shown here is derived from an EMBL/GenBank/DDBJ whole genome shotgun (WGS) entry which is preliminary data.</text>
</comment>
<dbReference type="PANTHER" id="PTHR43284">
    <property type="entry name" value="ASPARAGINE SYNTHETASE (GLUTAMINE-HYDROLYZING)"/>
    <property type="match status" value="1"/>
</dbReference>
<dbReference type="PIRSF" id="PIRSF001589">
    <property type="entry name" value="Asn_synthetase_glu-h"/>
    <property type="match status" value="1"/>
</dbReference>
<dbReference type="PROSITE" id="PS51278">
    <property type="entry name" value="GATASE_TYPE_2"/>
    <property type="match status" value="1"/>
</dbReference>
<dbReference type="Gene3D" id="3.40.50.620">
    <property type="entry name" value="HUPs"/>
    <property type="match status" value="1"/>
</dbReference>
<evidence type="ECO:0000313" key="11">
    <source>
        <dbReference type="EMBL" id="TCC92248.1"/>
    </source>
</evidence>